<dbReference type="KEGG" id="tps:THAPS_264498"/>
<dbReference type="InterPro" id="IPR036873">
    <property type="entry name" value="Rhodanese-like_dom_sf"/>
</dbReference>
<dbReference type="Pfam" id="PF00581">
    <property type="entry name" value="Rhodanese"/>
    <property type="match status" value="1"/>
</dbReference>
<accession>B5YLM7</accession>
<dbReference type="InParanoid" id="B5YLM7"/>
<dbReference type="SUPFAM" id="SSF52821">
    <property type="entry name" value="Rhodanese/Cell cycle control phosphatase"/>
    <property type="match status" value="1"/>
</dbReference>
<dbReference type="AlphaFoldDB" id="B5YLM7"/>
<evidence type="ECO:0000259" key="2">
    <source>
        <dbReference type="PROSITE" id="PS50206"/>
    </source>
</evidence>
<dbReference type="PANTHER" id="PTHR43268">
    <property type="entry name" value="THIOSULFATE SULFURTRANSFERASE/RHODANESE-LIKE DOMAIN-CONTAINING PROTEIN 2"/>
    <property type="match status" value="1"/>
</dbReference>
<dbReference type="PROSITE" id="PS50206">
    <property type="entry name" value="RHODANESE_3"/>
    <property type="match status" value="1"/>
</dbReference>
<name>B5YLM7_THAPS</name>
<protein>
    <recommendedName>
        <fullName evidence="2">Rhodanese domain-containing protein</fullName>
    </recommendedName>
</protein>
<dbReference type="HOGENOM" id="CLU_575522_0_0_1"/>
<feature type="compositionally biased region" description="Basic residues" evidence="1">
    <location>
        <begin position="366"/>
        <end position="375"/>
    </location>
</feature>
<dbReference type="eggNOG" id="ENOG502QSQK">
    <property type="taxonomic scope" value="Eukaryota"/>
</dbReference>
<dbReference type="PANTHER" id="PTHR43268:SF6">
    <property type="entry name" value="THIOSULFATE SULFURTRANSFERASE_RHODANESE-LIKE DOMAIN-CONTAINING PROTEIN 2"/>
    <property type="match status" value="1"/>
</dbReference>
<reference evidence="3 4" key="2">
    <citation type="journal article" date="2008" name="Nature">
        <title>The Phaeodactylum genome reveals the evolutionary history of diatom genomes.</title>
        <authorList>
            <person name="Bowler C."/>
            <person name="Allen A.E."/>
            <person name="Badger J.H."/>
            <person name="Grimwood J."/>
            <person name="Jabbari K."/>
            <person name="Kuo A."/>
            <person name="Maheswari U."/>
            <person name="Martens C."/>
            <person name="Maumus F."/>
            <person name="Otillar R.P."/>
            <person name="Rayko E."/>
            <person name="Salamov A."/>
            <person name="Vandepoele K."/>
            <person name="Beszteri B."/>
            <person name="Gruber A."/>
            <person name="Heijde M."/>
            <person name="Katinka M."/>
            <person name="Mock T."/>
            <person name="Valentin K."/>
            <person name="Verret F."/>
            <person name="Berges J.A."/>
            <person name="Brownlee C."/>
            <person name="Cadoret J.P."/>
            <person name="Chiovitti A."/>
            <person name="Choi C.J."/>
            <person name="Coesel S."/>
            <person name="De Martino A."/>
            <person name="Detter J.C."/>
            <person name="Durkin C."/>
            <person name="Falciatore A."/>
            <person name="Fournet J."/>
            <person name="Haruta M."/>
            <person name="Huysman M.J."/>
            <person name="Jenkins B.D."/>
            <person name="Jiroutova K."/>
            <person name="Jorgensen R.E."/>
            <person name="Joubert Y."/>
            <person name="Kaplan A."/>
            <person name="Kroger N."/>
            <person name="Kroth P.G."/>
            <person name="La Roche J."/>
            <person name="Lindquist E."/>
            <person name="Lommer M."/>
            <person name="Martin-Jezequel V."/>
            <person name="Lopez P.J."/>
            <person name="Lucas S."/>
            <person name="Mangogna M."/>
            <person name="McGinnis K."/>
            <person name="Medlin L.K."/>
            <person name="Montsant A."/>
            <person name="Oudot-Le Secq M.P."/>
            <person name="Napoli C."/>
            <person name="Obornik M."/>
            <person name="Parker M.S."/>
            <person name="Petit J.L."/>
            <person name="Porcel B.M."/>
            <person name="Poulsen N."/>
            <person name="Robison M."/>
            <person name="Rychlewski L."/>
            <person name="Rynearson T.A."/>
            <person name="Schmutz J."/>
            <person name="Shapiro H."/>
            <person name="Siaut M."/>
            <person name="Stanley M."/>
            <person name="Sussman M.R."/>
            <person name="Taylor A.R."/>
            <person name="Vardi A."/>
            <person name="von Dassow P."/>
            <person name="Vyverman W."/>
            <person name="Willis A."/>
            <person name="Wyrwicz L.S."/>
            <person name="Rokhsar D.S."/>
            <person name="Weissenbach J."/>
            <person name="Armbrust E.V."/>
            <person name="Green B.R."/>
            <person name="Van de Peer Y."/>
            <person name="Grigoriev I.V."/>
        </authorList>
    </citation>
    <scope>NUCLEOTIDE SEQUENCE [LARGE SCALE GENOMIC DNA]</scope>
    <source>
        <strain evidence="3 4">CCMP1335</strain>
    </source>
</reference>
<proteinExistence type="predicted"/>
<dbReference type="Pfam" id="PF12368">
    <property type="entry name" value="Rhodanese_C"/>
    <property type="match status" value="1"/>
</dbReference>
<dbReference type="Gene3D" id="3.40.250.10">
    <property type="entry name" value="Rhodanese-like domain"/>
    <property type="match status" value="1"/>
</dbReference>
<dbReference type="InterPro" id="IPR001763">
    <property type="entry name" value="Rhodanese-like_dom"/>
</dbReference>
<dbReference type="InterPro" id="IPR022111">
    <property type="entry name" value="Rhodanese_C"/>
</dbReference>
<dbReference type="PaxDb" id="35128-Thaps264498"/>
<dbReference type="Proteomes" id="UP000001449">
    <property type="component" value="Chromosome 18"/>
</dbReference>
<dbReference type="GeneID" id="7442952"/>
<evidence type="ECO:0000256" key="1">
    <source>
        <dbReference type="SAM" id="MobiDB-lite"/>
    </source>
</evidence>
<dbReference type="EMBL" id="CP001159">
    <property type="protein sequence ID" value="ACI64258.1"/>
    <property type="molecule type" value="Genomic_DNA"/>
</dbReference>
<reference evidence="3 4" key="1">
    <citation type="journal article" date="2004" name="Science">
        <title>The genome of the diatom Thalassiosira pseudonana: ecology, evolution, and metabolism.</title>
        <authorList>
            <person name="Armbrust E.V."/>
            <person name="Berges J.A."/>
            <person name="Bowler C."/>
            <person name="Green B.R."/>
            <person name="Martinez D."/>
            <person name="Putnam N.H."/>
            <person name="Zhou S."/>
            <person name="Allen A.E."/>
            <person name="Apt K.E."/>
            <person name="Bechner M."/>
            <person name="Brzezinski M.A."/>
            <person name="Chaal B.K."/>
            <person name="Chiovitti A."/>
            <person name="Davis A.K."/>
            <person name="Demarest M.S."/>
            <person name="Detter J.C."/>
            <person name="Glavina T."/>
            <person name="Goodstein D."/>
            <person name="Hadi M.Z."/>
            <person name="Hellsten U."/>
            <person name="Hildebrand M."/>
            <person name="Jenkins B.D."/>
            <person name="Jurka J."/>
            <person name="Kapitonov V.V."/>
            <person name="Kroger N."/>
            <person name="Lau W.W."/>
            <person name="Lane T.W."/>
            <person name="Larimer F.W."/>
            <person name="Lippmeier J.C."/>
            <person name="Lucas S."/>
            <person name="Medina M."/>
            <person name="Montsant A."/>
            <person name="Obornik M."/>
            <person name="Parker M.S."/>
            <person name="Palenik B."/>
            <person name="Pazour G.J."/>
            <person name="Richardson P.M."/>
            <person name="Rynearson T.A."/>
            <person name="Saito M.A."/>
            <person name="Schwartz D.C."/>
            <person name="Thamatrakoln K."/>
            <person name="Valentin K."/>
            <person name="Vardi A."/>
            <person name="Wilkerson F.P."/>
            <person name="Rokhsar D.S."/>
        </authorList>
    </citation>
    <scope>NUCLEOTIDE SEQUENCE [LARGE SCALE GENOMIC DNA]</scope>
    <source>
        <strain evidence="3 4">CCMP1335</strain>
    </source>
</reference>
<feature type="domain" description="Rhodanese" evidence="2">
    <location>
        <begin position="49"/>
        <end position="149"/>
    </location>
</feature>
<feature type="region of interest" description="Disordered" evidence="1">
    <location>
        <begin position="360"/>
        <end position="381"/>
    </location>
</feature>
<organism evidence="3 4">
    <name type="scientific">Thalassiosira pseudonana</name>
    <name type="common">Marine diatom</name>
    <name type="synonym">Cyclotella nana</name>
    <dbReference type="NCBI Taxonomy" id="35128"/>
    <lineage>
        <taxon>Eukaryota</taxon>
        <taxon>Sar</taxon>
        <taxon>Stramenopiles</taxon>
        <taxon>Ochrophyta</taxon>
        <taxon>Bacillariophyta</taxon>
        <taxon>Coscinodiscophyceae</taxon>
        <taxon>Thalassiosirophycidae</taxon>
        <taxon>Thalassiosirales</taxon>
        <taxon>Thalassiosiraceae</taxon>
        <taxon>Thalassiosira</taxon>
    </lineage>
</organism>
<evidence type="ECO:0000313" key="3">
    <source>
        <dbReference type="EMBL" id="ACI64258.1"/>
    </source>
</evidence>
<keyword evidence="4" id="KW-1185">Reference proteome</keyword>
<dbReference type="SMART" id="SM00450">
    <property type="entry name" value="RHOD"/>
    <property type="match status" value="1"/>
</dbReference>
<dbReference type="OMA" id="RTCFESE"/>
<gene>
    <name evidence="3" type="ORF">THAPS_264498</name>
</gene>
<dbReference type="RefSeq" id="XP_002295541.1">
    <property type="nucleotide sequence ID" value="XM_002295505.1"/>
</dbReference>
<feature type="non-terminal residue" evidence="3">
    <location>
        <position position="418"/>
    </location>
</feature>
<dbReference type="InterPro" id="IPR020936">
    <property type="entry name" value="TrhO"/>
</dbReference>
<evidence type="ECO:0000313" key="4">
    <source>
        <dbReference type="Proteomes" id="UP000001449"/>
    </source>
</evidence>
<sequence>FPDLKISIVKEIVNTGCIIKVKDIPRDSGNEISPEEFHSILLEARGDSSRVEVVLIDVRNTFEHAIGHFVGSTSTPALNPNTVTFSHFDSNFCSQYSEALKDKKVLMYCTGGIRCVKASVMLKQRGVEDVSHLKGGIHRYLEKYGSEGFYRGKIMVFDQRVALDPDKSNNENVVGECIECNVPYDRLSGANLCTVCRDLILICPVCRESKQMVKVLARVNALGEGTAEVKSNALRRCRTCFESEDMCDGLCWGFWKHSQSPYQKKSSSIVEPIIDVKVGDRVTPGPNWNEMRLGSRCFSAAQEEMVSNKLARTSEESNERLQPVTHDTRKVGTVVEVKSWASGGNKLDCVAVIWDDDPSGDSAHCGSRRRKKRKQQPNDTLMTGEYVRQSEIYRWGALARNGQRMYDVKREEGRVRSV</sequence>